<dbReference type="eggNOG" id="COG0062">
    <property type="taxonomic scope" value="Bacteria"/>
</dbReference>
<proteinExistence type="inferred from homology"/>
<dbReference type="PROSITE" id="PS51383">
    <property type="entry name" value="YJEF_C_3"/>
    <property type="match status" value="1"/>
</dbReference>
<evidence type="ECO:0000256" key="16">
    <source>
        <dbReference type="ARBA" id="ARBA00049209"/>
    </source>
</evidence>
<dbReference type="EMBL" id="CP000449">
    <property type="protein sequence ID" value="ABI65624.1"/>
    <property type="molecule type" value="Genomic_DNA"/>
</dbReference>
<evidence type="ECO:0000256" key="17">
    <source>
        <dbReference type="HAMAP-Rule" id="MF_01965"/>
    </source>
</evidence>
<keyword evidence="6 17" id="KW-0547">Nucleotide-binding</keyword>
<dbReference type="Pfam" id="PF01256">
    <property type="entry name" value="Carb_kinase"/>
    <property type="match status" value="1"/>
</dbReference>
<comment type="catalytic activity">
    <reaction evidence="15 17 18">
        <text>(6S)-NADHX + ADP = AMP + phosphate + NADH + H(+)</text>
        <dbReference type="Rhea" id="RHEA:32223"/>
        <dbReference type="ChEBI" id="CHEBI:15378"/>
        <dbReference type="ChEBI" id="CHEBI:43474"/>
        <dbReference type="ChEBI" id="CHEBI:57945"/>
        <dbReference type="ChEBI" id="CHEBI:64074"/>
        <dbReference type="ChEBI" id="CHEBI:456215"/>
        <dbReference type="ChEBI" id="CHEBI:456216"/>
        <dbReference type="EC" id="4.2.1.136"/>
    </reaction>
</comment>
<dbReference type="GO" id="GO:0052855">
    <property type="term" value="F:ADP-dependent NAD(P)H-hydrate dehydratase activity"/>
    <property type="evidence" value="ECO:0007669"/>
    <property type="project" value="UniProtKB-UniRule"/>
</dbReference>
<dbReference type="SUPFAM" id="SSF64153">
    <property type="entry name" value="YjeF N-terminal domain-like"/>
    <property type="match status" value="1"/>
</dbReference>
<dbReference type="GO" id="GO:0046872">
    <property type="term" value="F:metal ion binding"/>
    <property type="evidence" value="ECO:0007669"/>
    <property type="project" value="UniProtKB-UniRule"/>
</dbReference>
<feature type="binding site" evidence="17">
    <location>
        <position position="339"/>
    </location>
    <ligand>
        <name>(6S)-NADPHX</name>
        <dbReference type="ChEBI" id="CHEBI:64076"/>
    </ligand>
</feature>
<dbReference type="CDD" id="cd01171">
    <property type="entry name" value="YXKO-related"/>
    <property type="match status" value="1"/>
</dbReference>
<keyword evidence="7 17" id="KW-0067">ATP-binding</keyword>
<evidence type="ECO:0000256" key="9">
    <source>
        <dbReference type="ARBA" id="ARBA00022958"/>
    </source>
</evidence>
<comment type="similarity">
    <text evidence="17">Belongs to the NnrD/CARKD family.</text>
</comment>
<comment type="similarity">
    <text evidence="3 18">In the N-terminal section; belongs to the NnrE/AIBP family.</text>
</comment>
<dbReference type="PIRSF" id="PIRSF017184">
    <property type="entry name" value="Nnr"/>
    <property type="match status" value="1"/>
</dbReference>
<evidence type="ECO:0000256" key="11">
    <source>
        <dbReference type="ARBA" id="ARBA00023235"/>
    </source>
</evidence>
<sequence length="476" mass="48960">MDRAGRAVANAIRARWAPVPVLVLAGPGNNGGDGLVAARVLREAGWPVRVMLLAAREGLSTDAARALEGWGGLVESPASGFLGDAALVIDALFGAGLSRPVEGSAADWLVRIRDSGLPVVSVDLPSGINGDARPLAAPHLTADLTITFHCRKLAHLVEPFAEMCGETVCVDIGIPDGWEARVTPVAREVDNPDWKPVEPSGYLSLHKHARGRVAVFSGGSQSSGAGRLAAAGALRAGAGVVTLCTPPSASLVNAAHLTAIMLARWGSDDQIGEVLTGLRAEAAVLGPALGVGPATRKAVLGALEANVPLVLDADALTSFADDADSLVDQLHDRCVLTPHHGEFSRLFGEGRPNWNKLEQAQSAADRCGCTVLLKGPATIIATPGLTPWINRHACRWLATAGSGDVLAGIIAAGLAAGMSPHDAAAGATWLHGDAALRQGAGMTAEDLPDALPGALQALQRRRRQTAALSHLLSHGS</sequence>
<dbReference type="GO" id="GO:0046496">
    <property type="term" value="P:nicotinamide nucleotide metabolic process"/>
    <property type="evidence" value="ECO:0007669"/>
    <property type="project" value="UniProtKB-UniRule"/>
</dbReference>
<dbReference type="InterPro" id="IPR029056">
    <property type="entry name" value="Ribokinase-like"/>
</dbReference>
<feature type="binding site" evidence="17">
    <location>
        <position position="404"/>
    </location>
    <ligand>
        <name>(6S)-NADPHX</name>
        <dbReference type="ChEBI" id="CHEBI:64076"/>
    </ligand>
</feature>
<dbReference type="eggNOG" id="COG0063">
    <property type="taxonomic scope" value="Bacteria"/>
</dbReference>
<comment type="subunit">
    <text evidence="17">Homotetramer.</text>
</comment>
<dbReference type="Gene3D" id="3.40.1190.20">
    <property type="match status" value="1"/>
</dbReference>
<dbReference type="InterPro" id="IPR000631">
    <property type="entry name" value="CARKD"/>
</dbReference>
<comment type="function">
    <text evidence="14 18">Bifunctional enzyme that catalyzes the epimerization of the S- and R-forms of NAD(P)HX and the dehydration of the S-form of NAD(P)HX at the expense of ADP, which is converted to AMP. This allows the repair of both epimers of NAD(P)HX, a damaged form of NAD(P)H that is a result of enzymatic or heat-dependent hydration.</text>
</comment>
<dbReference type="HOGENOM" id="CLU_024853_4_1_5"/>
<dbReference type="SUPFAM" id="SSF53613">
    <property type="entry name" value="Ribokinase-like"/>
    <property type="match status" value="1"/>
</dbReference>
<dbReference type="PANTHER" id="PTHR12592:SF0">
    <property type="entry name" value="ATP-DEPENDENT (S)-NAD(P)H-HYDRATE DEHYDRATASE"/>
    <property type="match status" value="1"/>
</dbReference>
<evidence type="ECO:0000256" key="15">
    <source>
        <dbReference type="ARBA" id="ARBA00048238"/>
    </source>
</evidence>
<dbReference type="PROSITE" id="PS01050">
    <property type="entry name" value="YJEF_C_2"/>
    <property type="match status" value="1"/>
</dbReference>
<evidence type="ECO:0000256" key="3">
    <source>
        <dbReference type="ARBA" id="ARBA00006001"/>
    </source>
</evidence>
<keyword evidence="9 18" id="KW-0630">Potassium</keyword>
<accession>Q0AQ13</accession>
<keyword evidence="21" id="KW-0418">Kinase</keyword>
<evidence type="ECO:0000259" key="19">
    <source>
        <dbReference type="PROSITE" id="PS51383"/>
    </source>
</evidence>
<evidence type="ECO:0000256" key="10">
    <source>
        <dbReference type="ARBA" id="ARBA00023027"/>
    </source>
</evidence>
<evidence type="ECO:0000313" key="22">
    <source>
        <dbReference type="Proteomes" id="UP000001964"/>
    </source>
</evidence>
<dbReference type="InterPro" id="IPR004443">
    <property type="entry name" value="YjeF_N_dom"/>
</dbReference>
<dbReference type="GO" id="GO:0110051">
    <property type="term" value="P:metabolite repair"/>
    <property type="evidence" value="ECO:0007669"/>
    <property type="project" value="TreeGrafter"/>
</dbReference>
<keyword evidence="12 17" id="KW-0456">Lyase</keyword>
<comment type="function">
    <text evidence="17">Catalyzes the dehydration of the S-form of NAD(P)HX at the expense of ADP, which is converted to AMP. Together with NAD(P)HX epimerase, which catalyzes the epimerization of the S- and R-forms, the enzyme allows the repair of both epimers of NAD(P)HX, a damaged form of NAD(P)H that is a result of enzymatic or heat-dependent hydration.</text>
</comment>
<name>Q0AQ13_MARMM</name>
<dbReference type="HAMAP" id="MF_01965">
    <property type="entry name" value="NADHX_dehydratase"/>
    <property type="match status" value="1"/>
</dbReference>
<keyword evidence="22" id="KW-1185">Reference proteome</keyword>
<keyword evidence="8 17" id="KW-0521">NADP</keyword>
<gene>
    <name evidence="17" type="primary">nnrD</name>
    <name evidence="21" type="ordered locus">Mmar10_1332</name>
</gene>
<feature type="binding site" evidence="17">
    <location>
        <position position="403"/>
    </location>
    <ligand>
        <name>AMP</name>
        <dbReference type="ChEBI" id="CHEBI:456215"/>
    </ligand>
</feature>
<feature type="binding site" evidence="17">
    <location>
        <position position="225"/>
    </location>
    <ligand>
        <name>(6S)-NADPHX</name>
        <dbReference type="ChEBI" id="CHEBI:64076"/>
    </ligand>
</feature>
<evidence type="ECO:0000256" key="18">
    <source>
        <dbReference type="PIRNR" id="PIRNR017184"/>
    </source>
</evidence>
<evidence type="ECO:0000256" key="1">
    <source>
        <dbReference type="ARBA" id="ARBA00000013"/>
    </source>
</evidence>
<keyword evidence="11 18" id="KW-0413">Isomerase</keyword>
<dbReference type="Proteomes" id="UP000001964">
    <property type="component" value="Chromosome"/>
</dbReference>
<dbReference type="GO" id="GO:0052856">
    <property type="term" value="F:NAD(P)HX epimerase activity"/>
    <property type="evidence" value="ECO:0007669"/>
    <property type="project" value="UniProtKB-EC"/>
</dbReference>
<feature type="domain" description="YjeF C-terminal" evidence="19">
    <location>
        <begin position="190"/>
        <end position="458"/>
    </location>
</feature>
<evidence type="ECO:0000256" key="4">
    <source>
        <dbReference type="ARBA" id="ARBA00009524"/>
    </source>
</evidence>
<evidence type="ECO:0000313" key="21">
    <source>
        <dbReference type="EMBL" id="ABI65624.1"/>
    </source>
</evidence>
<evidence type="ECO:0000256" key="6">
    <source>
        <dbReference type="ARBA" id="ARBA00022741"/>
    </source>
</evidence>
<dbReference type="NCBIfam" id="TIGR00197">
    <property type="entry name" value="yjeF_nterm"/>
    <property type="match status" value="1"/>
</dbReference>
<dbReference type="EC" id="4.2.1.136" evidence="17"/>
<dbReference type="InterPro" id="IPR017953">
    <property type="entry name" value="Carbohydrate_kinase_pred_CS"/>
</dbReference>
<dbReference type="Pfam" id="PF03853">
    <property type="entry name" value="YjeF_N"/>
    <property type="match status" value="1"/>
</dbReference>
<evidence type="ECO:0000259" key="20">
    <source>
        <dbReference type="PROSITE" id="PS51385"/>
    </source>
</evidence>
<keyword evidence="21" id="KW-0808">Transferase</keyword>
<dbReference type="PANTHER" id="PTHR12592">
    <property type="entry name" value="ATP-DEPENDENT (S)-NAD(P)H-HYDRATE DEHYDRATASE FAMILY MEMBER"/>
    <property type="match status" value="1"/>
</dbReference>
<dbReference type="KEGG" id="mmr:Mmar10_1332"/>
<keyword evidence="5 18" id="KW-0479">Metal-binding</keyword>
<evidence type="ECO:0000256" key="5">
    <source>
        <dbReference type="ARBA" id="ARBA00022723"/>
    </source>
</evidence>
<comment type="cofactor">
    <cofactor evidence="17">
        <name>Mg(2+)</name>
        <dbReference type="ChEBI" id="CHEBI:18420"/>
    </cofactor>
</comment>
<evidence type="ECO:0000256" key="12">
    <source>
        <dbReference type="ARBA" id="ARBA00023239"/>
    </source>
</evidence>
<comment type="catalytic activity">
    <reaction evidence="16 17 18">
        <text>(6S)-NADPHX + ADP = AMP + phosphate + NADPH + H(+)</text>
        <dbReference type="Rhea" id="RHEA:32235"/>
        <dbReference type="ChEBI" id="CHEBI:15378"/>
        <dbReference type="ChEBI" id="CHEBI:43474"/>
        <dbReference type="ChEBI" id="CHEBI:57783"/>
        <dbReference type="ChEBI" id="CHEBI:64076"/>
        <dbReference type="ChEBI" id="CHEBI:456215"/>
        <dbReference type="ChEBI" id="CHEBI:456216"/>
        <dbReference type="EC" id="4.2.1.136"/>
    </reaction>
</comment>
<feature type="binding site" evidence="17">
    <location>
        <begin position="374"/>
        <end position="378"/>
    </location>
    <ligand>
        <name>AMP</name>
        <dbReference type="ChEBI" id="CHEBI:456215"/>
    </ligand>
</feature>
<comment type="catalytic activity">
    <reaction evidence="2 18">
        <text>(6R)-NADPHX = (6S)-NADPHX</text>
        <dbReference type="Rhea" id="RHEA:32227"/>
        <dbReference type="ChEBI" id="CHEBI:64076"/>
        <dbReference type="ChEBI" id="CHEBI:64077"/>
        <dbReference type="EC" id="5.1.99.6"/>
    </reaction>
</comment>
<organism evidence="21 22">
    <name type="scientific">Maricaulis maris (strain MCS10)</name>
    <name type="common">Caulobacter maris</name>
    <dbReference type="NCBI Taxonomy" id="394221"/>
    <lineage>
        <taxon>Bacteria</taxon>
        <taxon>Pseudomonadati</taxon>
        <taxon>Pseudomonadota</taxon>
        <taxon>Alphaproteobacteria</taxon>
        <taxon>Maricaulales</taxon>
        <taxon>Maricaulaceae</taxon>
        <taxon>Maricaulis</taxon>
    </lineage>
</organism>
<evidence type="ECO:0000256" key="7">
    <source>
        <dbReference type="ARBA" id="ARBA00022840"/>
    </source>
</evidence>
<protein>
    <recommendedName>
        <fullName evidence="17">ADP-dependent (S)-NAD(P)H-hydrate dehydratase</fullName>
        <ecNumber evidence="17">4.2.1.136</ecNumber>
    </recommendedName>
    <alternativeName>
        <fullName evidence="17">ADP-dependent NAD(P)HX dehydratase</fullName>
    </alternativeName>
</protein>
<keyword evidence="13" id="KW-0511">Multifunctional enzyme</keyword>
<comment type="catalytic activity">
    <reaction evidence="1 18">
        <text>(6R)-NADHX = (6S)-NADHX</text>
        <dbReference type="Rhea" id="RHEA:32215"/>
        <dbReference type="ChEBI" id="CHEBI:64074"/>
        <dbReference type="ChEBI" id="CHEBI:64075"/>
        <dbReference type="EC" id="5.1.99.6"/>
    </reaction>
</comment>
<evidence type="ECO:0000256" key="14">
    <source>
        <dbReference type="ARBA" id="ARBA00025153"/>
    </source>
</evidence>
<evidence type="ECO:0000256" key="2">
    <source>
        <dbReference type="ARBA" id="ARBA00000909"/>
    </source>
</evidence>
<dbReference type="GO" id="GO:0016301">
    <property type="term" value="F:kinase activity"/>
    <property type="evidence" value="ECO:0007669"/>
    <property type="project" value="UniProtKB-KW"/>
</dbReference>
<evidence type="ECO:0000256" key="8">
    <source>
        <dbReference type="ARBA" id="ARBA00022857"/>
    </source>
</evidence>
<reference evidence="21 22" key="1">
    <citation type="submission" date="2006-08" db="EMBL/GenBank/DDBJ databases">
        <title>Complete sequence of Maricaulis maris MCS10.</title>
        <authorList>
            <consortium name="US DOE Joint Genome Institute"/>
            <person name="Copeland A."/>
            <person name="Lucas S."/>
            <person name="Lapidus A."/>
            <person name="Barry K."/>
            <person name="Detter J.C."/>
            <person name="Glavina del Rio T."/>
            <person name="Hammon N."/>
            <person name="Israni S."/>
            <person name="Dalin E."/>
            <person name="Tice H."/>
            <person name="Pitluck S."/>
            <person name="Saunders E."/>
            <person name="Brettin T."/>
            <person name="Bruce D."/>
            <person name="Han C."/>
            <person name="Tapia R."/>
            <person name="Gilna P."/>
            <person name="Schmutz J."/>
            <person name="Larimer F."/>
            <person name="Land M."/>
            <person name="Hauser L."/>
            <person name="Kyrpides N."/>
            <person name="Mikhailova N."/>
            <person name="Viollier P."/>
            <person name="Stephens C."/>
            <person name="Richardson P."/>
        </authorList>
    </citation>
    <scope>NUCLEOTIDE SEQUENCE [LARGE SCALE GENOMIC DNA]</scope>
    <source>
        <strain evidence="21 22">MCS10</strain>
    </source>
</reference>
<dbReference type="STRING" id="394221.Mmar10_1332"/>
<keyword evidence="10 17" id="KW-0520">NAD</keyword>
<dbReference type="GO" id="GO:0005524">
    <property type="term" value="F:ATP binding"/>
    <property type="evidence" value="ECO:0007669"/>
    <property type="project" value="UniProtKB-UniRule"/>
</dbReference>
<dbReference type="InterPro" id="IPR030677">
    <property type="entry name" value="Nnr"/>
</dbReference>
<dbReference type="NCBIfam" id="TIGR00196">
    <property type="entry name" value="yjeF_cterm"/>
    <property type="match status" value="1"/>
</dbReference>
<feature type="domain" description="YjeF N-terminal" evidence="20">
    <location>
        <begin position="1"/>
        <end position="180"/>
    </location>
</feature>
<dbReference type="PROSITE" id="PS51385">
    <property type="entry name" value="YJEF_N"/>
    <property type="match status" value="1"/>
</dbReference>
<evidence type="ECO:0000256" key="13">
    <source>
        <dbReference type="ARBA" id="ARBA00023268"/>
    </source>
</evidence>
<dbReference type="AlphaFoldDB" id="Q0AQ13"/>
<comment type="cofactor">
    <cofactor evidence="18">
        <name>K(+)</name>
        <dbReference type="ChEBI" id="CHEBI:29103"/>
    </cofactor>
    <text evidence="18">Binds 1 potassium ion per subunit.</text>
</comment>
<dbReference type="InterPro" id="IPR036652">
    <property type="entry name" value="YjeF_N_dom_sf"/>
</dbReference>
<dbReference type="Gene3D" id="3.40.50.10260">
    <property type="entry name" value="YjeF N-terminal domain"/>
    <property type="match status" value="1"/>
</dbReference>
<comment type="caution">
    <text evidence="17">Lacks conserved residue(s) required for the propagation of feature annotation.</text>
</comment>
<comment type="similarity">
    <text evidence="4 18">In the C-terminal section; belongs to the NnrD/CARKD family.</text>
</comment>